<evidence type="ECO:0000256" key="1">
    <source>
        <dbReference type="ARBA" id="ARBA00004477"/>
    </source>
</evidence>
<feature type="transmembrane region" description="Helical" evidence="9">
    <location>
        <begin position="152"/>
        <end position="172"/>
    </location>
</feature>
<dbReference type="Proteomes" id="UP001378592">
    <property type="component" value="Unassembled WGS sequence"/>
</dbReference>
<feature type="transmembrane region" description="Helical" evidence="9">
    <location>
        <begin position="178"/>
        <end position="202"/>
    </location>
</feature>
<keyword evidence="5" id="KW-0256">Endoplasmic reticulum</keyword>
<dbReference type="Pfam" id="PF04506">
    <property type="entry name" value="Rft-1"/>
    <property type="match status" value="1"/>
</dbReference>
<organism evidence="10 11">
    <name type="scientific">Gryllus longicercus</name>
    <dbReference type="NCBI Taxonomy" id="2509291"/>
    <lineage>
        <taxon>Eukaryota</taxon>
        <taxon>Metazoa</taxon>
        <taxon>Ecdysozoa</taxon>
        <taxon>Arthropoda</taxon>
        <taxon>Hexapoda</taxon>
        <taxon>Insecta</taxon>
        <taxon>Pterygota</taxon>
        <taxon>Neoptera</taxon>
        <taxon>Polyneoptera</taxon>
        <taxon>Orthoptera</taxon>
        <taxon>Ensifera</taxon>
        <taxon>Gryllidea</taxon>
        <taxon>Grylloidea</taxon>
        <taxon>Gryllidae</taxon>
        <taxon>Gryllinae</taxon>
        <taxon>Gryllus</taxon>
    </lineage>
</organism>
<evidence type="ECO:0000256" key="2">
    <source>
        <dbReference type="ARBA" id="ARBA00004922"/>
    </source>
</evidence>
<evidence type="ECO:0000313" key="10">
    <source>
        <dbReference type="EMBL" id="KAK7863336.1"/>
    </source>
</evidence>
<keyword evidence="6 9" id="KW-1133">Transmembrane helix</keyword>
<proteinExistence type="inferred from homology"/>
<dbReference type="GO" id="GO:0034203">
    <property type="term" value="P:glycolipid translocation"/>
    <property type="evidence" value="ECO:0007669"/>
    <property type="project" value="TreeGrafter"/>
</dbReference>
<comment type="subcellular location">
    <subcellularLocation>
        <location evidence="1 9">Endoplasmic reticulum membrane</location>
        <topology evidence="1 9">Multi-pass membrane protein</topology>
    </subcellularLocation>
</comment>
<keyword evidence="4 9" id="KW-0812">Transmembrane</keyword>
<keyword evidence="11" id="KW-1185">Reference proteome</keyword>
<evidence type="ECO:0000256" key="5">
    <source>
        <dbReference type="ARBA" id="ARBA00022824"/>
    </source>
</evidence>
<evidence type="ECO:0000256" key="6">
    <source>
        <dbReference type="ARBA" id="ARBA00022989"/>
    </source>
</evidence>
<evidence type="ECO:0000313" key="11">
    <source>
        <dbReference type="Proteomes" id="UP001378592"/>
    </source>
</evidence>
<dbReference type="PANTHER" id="PTHR13117">
    <property type="entry name" value="ENDOPLASMIC RETICULUM MULTISPAN TRANSMEMBRANE PROTEIN-RELATED"/>
    <property type="match status" value="1"/>
</dbReference>
<dbReference type="PANTHER" id="PTHR13117:SF5">
    <property type="entry name" value="PROTEIN RFT1 HOMOLOG"/>
    <property type="match status" value="1"/>
</dbReference>
<dbReference type="InterPro" id="IPR007594">
    <property type="entry name" value="RFT1"/>
</dbReference>
<comment type="caution">
    <text evidence="10">The sequence shown here is derived from an EMBL/GenBank/DDBJ whole genome shotgun (WGS) entry which is preliminary data.</text>
</comment>
<evidence type="ECO:0000256" key="7">
    <source>
        <dbReference type="ARBA" id="ARBA00023136"/>
    </source>
</evidence>
<evidence type="ECO:0000256" key="8">
    <source>
        <dbReference type="ARBA" id="ARBA00045912"/>
    </source>
</evidence>
<feature type="transmembrane region" description="Helical" evidence="9">
    <location>
        <begin position="388"/>
        <end position="410"/>
    </location>
</feature>
<dbReference type="EMBL" id="JAZDUA010000233">
    <property type="protein sequence ID" value="KAK7863336.1"/>
    <property type="molecule type" value="Genomic_DNA"/>
</dbReference>
<feature type="transmembrane region" description="Helical" evidence="9">
    <location>
        <begin position="489"/>
        <end position="507"/>
    </location>
</feature>
<feature type="transmembrane region" description="Helical" evidence="9">
    <location>
        <begin position="120"/>
        <end position="140"/>
    </location>
</feature>
<reference evidence="10 11" key="1">
    <citation type="submission" date="2024-03" db="EMBL/GenBank/DDBJ databases">
        <title>The genome assembly and annotation of the cricket Gryllus longicercus Weissman &amp; Gray.</title>
        <authorList>
            <person name="Szrajer S."/>
            <person name="Gray D."/>
            <person name="Ylla G."/>
        </authorList>
    </citation>
    <scope>NUCLEOTIDE SEQUENCE [LARGE SCALE GENOMIC DNA]</scope>
    <source>
        <strain evidence="10">DAG 2021-001</strain>
        <tissue evidence="10">Whole body minus gut</tissue>
    </source>
</reference>
<comment type="caution">
    <text evidence="9">Lacks conserved residue(s) required for the propagation of feature annotation.</text>
</comment>
<comment type="similarity">
    <text evidence="3 9">Belongs to the RFT1 family.</text>
</comment>
<dbReference type="AlphaFoldDB" id="A0AAN9VIA5"/>
<comment type="function">
    <text evidence="8 9">Intramembrane glycolipid transporter that operates in the biosynthetic pathway of dolichol-linked oligosaccharides, the glycan precursors employed in protein asparagine (N)-glycosylation. The sequential addition of sugars to dolichol pyrophosphate produces dolichol-linked oligosaccharides containing fourteen sugars, including two GlcNAcs, nine mannoses and three glucoses. Once assembled, the oligosaccharide is transferred from the lipid to nascent proteins by oligosaccharyltransferases. The assembly of dolichol-linked oligosaccharides begins on the cytosolic side of the endoplasmic reticulum membrane and finishes in its lumen. RFT1 could mediate the translocation of the cytosolically oriented intermediate DolPP-GlcNAc2Man5, produced by ALG11, into the ER lumen where dolichol-linked oligosaccharides assembly continues. However, the intramembrane lipid transporter activity could not be confirmed in vitro.</text>
</comment>
<name>A0AAN9VIA5_9ORTH</name>
<comment type="pathway">
    <text evidence="2">Protein modification; protein glycosylation.</text>
</comment>
<evidence type="ECO:0000256" key="3">
    <source>
        <dbReference type="ARBA" id="ARBA00010288"/>
    </source>
</evidence>
<feature type="transmembrane region" description="Helical" evidence="9">
    <location>
        <begin position="422"/>
        <end position="440"/>
    </location>
</feature>
<accession>A0AAN9VIA5</accession>
<gene>
    <name evidence="10" type="ORF">R5R35_009691</name>
</gene>
<protein>
    <recommendedName>
        <fullName evidence="9">Protein RFT1 homolog</fullName>
    </recommendedName>
</protein>
<evidence type="ECO:0000256" key="9">
    <source>
        <dbReference type="RuleBase" id="RU365067"/>
    </source>
</evidence>
<evidence type="ECO:0000256" key="4">
    <source>
        <dbReference type="ARBA" id="ARBA00022692"/>
    </source>
</evidence>
<dbReference type="GO" id="GO:0005789">
    <property type="term" value="C:endoplasmic reticulum membrane"/>
    <property type="evidence" value="ECO:0007669"/>
    <property type="project" value="UniProtKB-SubCell"/>
</dbReference>
<keyword evidence="7 9" id="KW-0472">Membrane</keyword>
<sequence length="553" mass="63855">MAKNYLKSSLQNATFNIIFQVLFRCITFFLNAFVLRYVSQDVIGVMNVRLLLLESTILFLSREAFRRACLSKTSEHSWRQVINLLWFTVPLCQVLSMFFGYVWLHILVPPDTSITPHYNLGVWAICISCVIEMCCEPVYLTAQAFLFVRLKIVLETIYVIVRTVTFVPLVIYSPDKAVIAFSLAQVLSVCVYTFSYYLYFYVYIGNRNRHLLSCKRGSLHCQNENHRMSSEDDFPFCSLRDFLPMRIENQPIIDYSLTKLTWSFFKQGILKQVLTEGERYVMTLFSVLTFYEQGVYDIVNNLGSLAARFIFRPIEESSYFYFSQMVARDTAVQAQDQKHISETVYVLKHLLRCISSFGLVILVFGQSYSKLLLFLYGGQTLITGPGPLLMRTHCLAVLFLAVNGITECYALATMNTSQLDRFNYVMAGLSVSFLFVSWLFTTVFGGVGFIFANCCNMLARIIHSIKFIQTHYKGTEYKPLGGLIPNYNFLFVLFLSWSITCLSERYFFDSFKIIHLGVGIVCFMAVVIVWCYHERELVNLAISKYKERSKKEN</sequence>
<dbReference type="GO" id="GO:0006488">
    <property type="term" value="P:dolichol-linked oligosaccharide biosynthetic process"/>
    <property type="evidence" value="ECO:0007669"/>
    <property type="project" value="InterPro"/>
</dbReference>
<feature type="transmembrane region" description="Helical" evidence="9">
    <location>
        <begin position="513"/>
        <end position="532"/>
    </location>
</feature>
<feature type="transmembrane region" description="Helical" evidence="9">
    <location>
        <begin position="81"/>
        <end position="108"/>
    </location>
</feature>
<feature type="transmembrane region" description="Helical" evidence="9">
    <location>
        <begin position="42"/>
        <end position="60"/>
    </location>
</feature>